<feature type="region of interest" description="Disordered" evidence="1">
    <location>
        <begin position="103"/>
        <end position="187"/>
    </location>
</feature>
<feature type="compositionally biased region" description="Basic and acidic residues" evidence="1">
    <location>
        <begin position="31"/>
        <end position="48"/>
    </location>
</feature>
<feature type="region of interest" description="Disordered" evidence="1">
    <location>
        <begin position="538"/>
        <end position="574"/>
    </location>
</feature>
<dbReference type="PANTHER" id="PTHR47423:SF2">
    <property type="entry name" value="PROTEIN SQS1"/>
    <property type="match status" value="1"/>
</dbReference>
<protein>
    <recommendedName>
        <fullName evidence="2">G-patch domain-containing protein</fullName>
    </recommendedName>
</protein>
<name>A0AAV8PY27_ENSVE</name>
<dbReference type="PANTHER" id="PTHR47423">
    <property type="entry name" value="G-PATCH DOMAIN CONTAINING PROTEIN"/>
    <property type="match status" value="1"/>
</dbReference>
<feature type="region of interest" description="Disordered" evidence="1">
    <location>
        <begin position="391"/>
        <end position="420"/>
    </location>
</feature>
<feature type="domain" description="G-patch" evidence="2">
    <location>
        <begin position="632"/>
        <end position="678"/>
    </location>
</feature>
<evidence type="ECO:0000313" key="4">
    <source>
        <dbReference type="Proteomes" id="UP001222027"/>
    </source>
</evidence>
<dbReference type="EMBL" id="JAQQAF010000009">
    <property type="protein sequence ID" value="KAJ8461758.1"/>
    <property type="molecule type" value="Genomic_DNA"/>
</dbReference>
<evidence type="ECO:0000259" key="2">
    <source>
        <dbReference type="PROSITE" id="PS50174"/>
    </source>
</evidence>
<gene>
    <name evidence="3" type="ORF">OPV22_034684</name>
</gene>
<keyword evidence="4" id="KW-1185">Reference proteome</keyword>
<dbReference type="CDD" id="cd02646">
    <property type="entry name" value="R3H_G-patch"/>
    <property type="match status" value="1"/>
</dbReference>
<dbReference type="InterPro" id="IPR034082">
    <property type="entry name" value="R3H_G-patch"/>
</dbReference>
<sequence length="743" mass="81023">MGGGRRRFGRNGGRGHPRGSGSAVLFSDHAGISERPRGRGDGAKKDGNRPMPARGNAFGYAYPVADIAGGRDDTSPPILLACSENSQPLEAFVDPTPRLNHEVGIPSYEYDPSMGGVRLGFHGGDEKEEQEAAPDAVSLDTEFIGGVGLGFRHDAEEEEQEEERYDEEEEEQEEEEKERGDEEEEELLVFDSFCTPEVIRKKKGQGFLSIGGIRVYTEDTSSPEEEMDLSEEDDTDDEDGDLLVENEIIGSAGESSQEDDEEIEEDYSSEGDSFSSDDGSDVNDEVAQDYVEGIGGGVELLRADWMEAVNLDSSDEDGLSKSRNSVHKGDTKLGGIALMNASAKYGMKKPKSSKPKGNARYNMIGSPALNVGLSPVDDLLFMKDNRAALQKKKSSHLSRSWPREAQRNKYSNAPGGTKKQRKELIALKRRQRMINRGVDLDQINYKLRQMVVNKIDMLSFQPMHTRDCSQVQRLASIYYLRSGCQGSGKKRFVTVSRTERTCLPSTRDKLRLDKLLGVSVDDVDDFIVNQGTKIKLLRRPKGRKNLGKGPASHERQSAPSNLSKSGEASGSGKRIRKQRLASYAARPVSFVSTGVMEVDPAKEMVTVDSSASTSHETVATSRASIGEFEVHTKGFGSRLMAKMGFVEGTGLGKEGQGMVQPIQVVKRPKSLGLGVQFEVETSSAGAEIRRIGVFERHTKGFGSKMMAKMGFVPGTGLGKDGQGIVNPLTAVKQPKSRGLGAKT</sequence>
<organism evidence="3 4">
    <name type="scientific">Ensete ventricosum</name>
    <name type="common">Abyssinian banana</name>
    <name type="synonym">Musa ensete</name>
    <dbReference type="NCBI Taxonomy" id="4639"/>
    <lineage>
        <taxon>Eukaryota</taxon>
        <taxon>Viridiplantae</taxon>
        <taxon>Streptophyta</taxon>
        <taxon>Embryophyta</taxon>
        <taxon>Tracheophyta</taxon>
        <taxon>Spermatophyta</taxon>
        <taxon>Magnoliopsida</taxon>
        <taxon>Liliopsida</taxon>
        <taxon>Zingiberales</taxon>
        <taxon>Musaceae</taxon>
        <taxon>Ensete</taxon>
    </lineage>
</organism>
<feature type="domain" description="G-patch" evidence="2">
    <location>
        <begin position="698"/>
        <end position="743"/>
    </location>
</feature>
<dbReference type="AlphaFoldDB" id="A0AAV8PY27"/>
<feature type="compositionally biased region" description="Acidic residues" evidence="1">
    <location>
        <begin position="221"/>
        <end position="244"/>
    </location>
</feature>
<feature type="region of interest" description="Disordered" evidence="1">
    <location>
        <begin position="212"/>
        <end position="285"/>
    </location>
</feature>
<dbReference type="SMART" id="SM00443">
    <property type="entry name" value="G_patch"/>
    <property type="match status" value="2"/>
</dbReference>
<accession>A0AAV8PY27</accession>
<dbReference type="Proteomes" id="UP001222027">
    <property type="component" value="Unassembled WGS sequence"/>
</dbReference>
<dbReference type="Gene3D" id="3.30.1370.50">
    <property type="entry name" value="R3H-like domain"/>
    <property type="match status" value="1"/>
</dbReference>
<dbReference type="Pfam" id="PF01585">
    <property type="entry name" value="G-patch"/>
    <property type="match status" value="2"/>
</dbReference>
<feature type="compositionally biased region" description="Acidic residues" evidence="1">
    <location>
        <begin position="256"/>
        <end position="269"/>
    </location>
</feature>
<reference evidence="3 4" key="1">
    <citation type="submission" date="2022-12" db="EMBL/GenBank/DDBJ databases">
        <title>Chromosome-scale assembly of the Ensete ventricosum genome.</title>
        <authorList>
            <person name="Dussert Y."/>
            <person name="Stocks J."/>
            <person name="Wendawek A."/>
            <person name="Woldeyes F."/>
            <person name="Nichols R.A."/>
            <person name="Borrell J.S."/>
        </authorList>
    </citation>
    <scope>NUCLEOTIDE SEQUENCE [LARGE SCALE GENOMIC DNA]</scope>
    <source>
        <strain evidence="4">cv. Maze</strain>
        <tissue evidence="3">Seeds</tissue>
    </source>
</reference>
<evidence type="ECO:0000256" key="1">
    <source>
        <dbReference type="SAM" id="MobiDB-lite"/>
    </source>
</evidence>
<feature type="region of interest" description="Disordered" evidence="1">
    <location>
        <begin position="1"/>
        <end position="57"/>
    </location>
</feature>
<feature type="compositionally biased region" description="Basic residues" evidence="1">
    <location>
        <begin position="1"/>
        <end position="17"/>
    </location>
</feature>
<feature type="compositionally biased region" description="Acidic residues" evidence="1">
    <location>
        <begin position="156"/>
        <end position="187"/>
    </location>
</feature>
<comment type="caution">
    <text evidence="3">The sequence shown here is derived from an EMBL/GenBank/DDBJ whole genome shotgun (WGS) entry which is preliminary data.</text>
</comment>
<feature type="compositionally biased region" description="Polar residues" evidence="1">
    <location>
        <begin position="557"/>
        <end position="568"/>
    </location>
</feature>
<dbReference type="InterPro" id="IPR000467">
    <property type="entry name" value="G_patch_dom"/>
</dbReference>
<dbReference type="PROSITE" id="PS50174">
    <property type="entry name" value="G_PATCH"/>
    <property type="match status" value="2"/>
</dbReference>
<evidence type="ECO:0000313" key="3">
    <source>
        <dbReference type="EMBL" id="KAJ8461758.1"/>
    </source>
</evidence>
<proteinExistence type="predicted"/>
<dbReference type="GO" id="GO:0003676">
    <property type="term" value="F:nucleic acid binding"/>
    <property type="evidence" value="ECO:0007669"/>
    <property type="project" value="InterPro"/>
</dbReference>
<dbReference type="InterPro" id="IPR036867">
    <property type="entry name" value="R3H_dom_sf"/>
</dbReference>